<keyword evidence="2" id="KW-1185">Reference proteome</keyword>
<gene>
    <name evidence="1" type="ORF">GO755_13930</name>
</gene>
<reference evidence="1 2" key="1">
    <citation type="submission" date="2019-12" db="EMBL/GenBank/DDBJ databases">
        <title>Spirosoma sp. HMF4905 genome sequencing and assembly.</title>
        <authorList>
            <person name="Kang H."/>
            <person name="Cha I."/>
            <person name="Kim H."/>
            <person name="Joh K."/>
        </authorList>
    </citation>
    <scope>NUCLEOTIDE SEQUENCE [LARGE SCALE GENOMIC DNA]</scope>
    <source>
        <strain evidence="1 2">HMF4905</strain>
    </source>
</reference>
<name>A0A7K1SC45_9BACT</name>
<dbReference type="EMBL" id="WPIN01000004">
    <property type="protein sequence ID" value="MVM31136.1"/>
    <property type="molecule type" value="Genomic_DNA"/>
</dbReference>
<evidence type="ECO:0000313" key="2">
    <source>
        <dbReference type="Proteomes" id="UP000436006"/>
    </source>
</evidence>
<proteinExistence type="predicted"/>
<sequence length="128" mass="13997">MNKLLSFTTCGLLTMASFTNTCSNRIQVAEISAFVSTPDMALWVSAITGKLWLALAQQTVCTTLQILNEEEVLYNTSLDSRQTTISQAFDLSDFGDGTYHVAISIGSQLISKELIITPLSTTRTIQLI</sequence>
<dbReference type="Proteomes" id="UP000436006">
    <property type="component" value="Unassembled WGS sequence"/>
</dbReference>
<dbReference type="AlphaFoldDB" id="A0A7K1SC45"/>
<comment type="caution">
    <text evidence="1">The sequence shown here is derived from an EMBL/GenBank/DDBJ whole genome shotgun (WGS) entry which is preliminary data.</text>
</comment>
<organism evidence="1 2">
    <name type="scientific">Spirosoma arboris</name>
    <dbReference type="NCBI Taxonomy" id="2682092"/>
    <lineage>
        <taxon>Bacteria</taxon>
        <taxon>Pseudomonadati</taxon>
        <taxon>Bacteroidota</taxon>
        <taxon>Cytophagia</taxon>
        <taxon>Cytophagales</taxon>
        <taxon>Cytophagaceae</taxon>
        <taxon>Spirosoma</taxon>
    </lineage>
</organism>
<evidence type="ECO:0000313" key="1">
    <source>
        <dbReference type="EMBL" id="MVM31136.1"/>
    </source>
</evidence>
<protein>
    <submittedName>
        <fullName evidence="1">Uncharacterized protein</fullName>
    </submittedName>
</protein>
<dbReference type="RefSeq" id="WP_157585709.1">
    <property type="nucleotide sequence ID" value="NZ_WPIN01000004.1"/>
</dbReference>
<accession>A0A7K1SC45</accession>